<name>A0ABT1TUQ2_9GAMM</name>
<keyword evidence="1" id="KW-0812">Transmembrane</keyword>
<dbReference type="EMBL" id="JANIBL010000042">
    <property type="protein sequence ID" value="MCQ8118510.1"/>
    <property type="molecule type" value="Genomic_DNA"/>
</dbReference>
<evidence type="ECO:0000313" key="3">
    <source>
        <dbReference type="Proteomes" id="UP001524570"/>
    </source>
</evidence>
<evidence type="ECO:0000256" key="1">
    <source>
        <dbReference type="SAM" id="Phobius"/>
    </source>
</evidence>
<keyword evidence="1" id="KW-0472">Membrane</keyword>
<gene>
    <name evidence="2" type="ORF">NP589_13820</name>
</gene>
<sequence>MAKVVKFPKAHPSGAGERVLDITRRSASSVKHGGSRFVPWCGRAVARTFEFLIEFVRVMVLTLLLWFRPILFVVIRPLSGFLLIAFVICLVTHPANPQLVWMFGLACFGAFLIMYLYDALLVFLSRGNVINVLN</sequence>
<reference evidence="2 3" key="1">
    <citation type="submission" date="2022-07" db="EMBL/GenBank/DDBJ databases">
        <title>Methylomonas rivi sp. nov., Methylomonas rosea sp. nov., Methylomonas aureus sp. nov. and Methylomonas subterranea sp. nov., four novel methanotrophs isolated from a freshwater creek and the deep terrestrial subsurface.</title>
        <authorList>
            <person name="Abin C."/>
            <person name="Sankaranarayanan K."/>
            <person name="Garner C."/>
            <person name="Sindelar R."/>
            <person name="Kotary K."/>
            <person name="Garner R."/>
            <person name="Barclay S."/>
            <person name="Lawson P."/>
            <person name="Krumholz L."/>
        </authorList>
    </citation>
    <scope>NUCLEOTIDE SEQUENCE [LARGE SCALE GENOMIC DNA]</scope>
    <source>
        <strain evidence="2 3">WSC-7</strain>
    </source>
</reference>
<organism evidence="2 3">
    <name type="scientific">Methylomonas rosea</name>
    <dbReference type="NCBI Taxonomy" id="2952227"/>
    <lineage>
        <taxon>Bacteria</taxon>
        <taxon>Pseudomonadati</taxon>
        <taxon>Pseudomonadota</taxon>
        <taxon>Gammaproteobacteria</taxon>
        <taxon>Methylococcales</taxon>
        <taxon>Methylococcaceae</taxon>
        <taxon>Methylomonas</taxon>
    </lineage>
</organism>
<feature type="transmembrane region" description="Helical" evidence="1">
    <location>
        <begin position="99"/>
        <end position="117"/>
    </location>
</feature>
<dbReference type="RefSeq" id="WP_205454573.1">
    <property type="nucleotide sequence ID" value="NZ_JANIBL010000042.1"/>
</dbReference>
<accession>A0ABT1TUQ2</accession>
<proteinExistence type="predicted"/>
<protein>
    <submittedName>
        <fullName evidence="2">Uncharacterized protein</fullName>
    </submittedName>
</protein>
<keyword evidence="1" id="KW-1133">Transmembrane helix</keyword>
<keyword evidence="3" id="KW-1185">Reference proteome</keyword>
<comment type="caution">
    <text evidence="2">The sequence shown here is derived from an EMBL/GenBank/DDBJ whole genome shotgun (WGS) entry which is preliminary data.</text>
</comment>
<dbReference type="Proteomes" id="UP001524570">
    <property type="component" value="Unassembled WGS sequence"/>
</dbReference>
<evidence type="ECO:0000313" key="2">
    <source>
        <dbReference type="EMBL" id="MCQ8118510.1"/>
    </source>
</evidence>
<feature type="transmembrane region" description="Helical" evidence="1">
    <location>
        <begin position="73"/>
        <end position="92"/>
    </location>
</feature>